<comment type="similarity">
    <text evidence="7 8">Belongs to the PINc/VapC protein family.</text>
</comment>
<evidence type="ECO:0000256" key="8">
    <source>
        <dbReference type="HAMAP-Rule" id="MF_00265"/>
    </source>
</evidence>
<evidence type="ECO:0000256" key="2">
    <source>
        <dbReference type="ARBA" id="ARBA00022649"/>
    </source>
</evidence>
<evidence type="ECO:0000259" key="9">
    <source>
        <dbReference type="Pfam" id="PF01850"/>
    </source>
</evidence>
<keyword evidence="3 8" id="KW-0540">Nuclease</keyword>
<dbReference type="InterPro" id="IPR022907">
    <property type="entry name" value="VapC_family"/>
</dbReference>
<comment type="caution">
    <text evidence="10">The sequence shown here is derived from an EMBL/GenBank/DDBJ whole genome shotgun (WGS) entry which is preliminary data.</text>
</comment>
<dbReference type="EMBL" id="JACHIH010000042">
    <property type="protein sequence ID" value="MBB5049659.1"/>
    <property type="molecule type" value="Genomic_DNA"/>
</dbReference>
<evidence type="ECO:0000256" key="3">
    <source>
        <dbReference type="ARBA" id="ARBA00022722"/>
    </source>
</evidence>
<evidence type="ECO:0000256" key="7">
    <source>
        <dbReference type="ARBA" id="ARBA00038093"/>
    </source>
</evidence>
<organism evidence="10 11">
    <name type="scientific">Rhodopseudomonas rhenobacensis</name>
    <dbReference type="NCBI Taxonomy" id="87461"/>
    <lineage>
        <taxon>Bacteria</taxon>
        <taxon>Pseudomonadati</taxon>
        <taxon>Pseudomonadota</taxon>
        <taxon>Alphaproteobacteria</taxon>
        <taxon>Hyphomicrobiales</taxon>
        <taxon>Nitrobacteraceae</taxon>
        <taxon>Rhodopseudomonas</taxon>
    </lineage>
</organism>
<dbReference type="RefSeq" id="WP_184262154.1">
    <property type="nucleotide sequence ID" value="NZ_JACHIH010000042.1"/>
</dbReference>
<dbReference type="SUPFAM" id="SSF88723">
    <property type="entry name" value="PIN domain-like"/>
    <property type="match status" value="1"/>
</dbReference>
<keyword evidence="6 8" id="KW-0460">Magnesium</keyword>
<dbReference type="Proteomes" id="UP000542353">
    <property type="component" value="Unassembled WGS sequence"/>
</dbReference>
<proteinExistence type="inferred from homology"/>
<name>A0A7W7Z7X2_9BRAD</name>
<dbReference type="GO" id="GO:0000287">
    <property type="term" value="F:magnesium ion binding"/>
    <property type="evidence" value="ECO:0007669"/>
    <property type="project" value="UniProtKB-UniRule"/>
</dbReference>
<feature type="binding site" evidence="8">
    <location>
        <position position="5"/>
    </location>
    <ligand>
        <name>Mg(2+)</name>
        <dbReference type="ChEBI" id="CHEBI:18420"/>
    </ligand>
</feature>
<evidence type="ECO:0000313" key="10">
    <source>
        <dbReference type="EMBL" id="MBB5049659.1"/>
    </source>
</evidence>
<comment type="function">
    <text evidence="8">Toxic component of a toxin-antitoxin (TA) system. An RNase.</text>
</comment>
<keyword evidence="2 8" id="KW-1277">Toxin-antitoxin system</keyword>
<dbReference type="Pfam" id="PF01850">
    <property type="entry name" value="PIN"/>
    <property type="match status" value="1"/>
</dbReference>
<accession>A0A7W7Z7X2</accession>
<dbReference type="InterPro" id="IPR029060">
    <property type="entry name" value="PIN-like_dom_sf"/>
</dbReference>
<evidence type="ECO:0000256" key="6">
    <source>
        <dbReference type="ARBA" id="ARBA00022842"/>
    </source>
</evidence>
<dbReference type="InterPro" id="IPR050556">
    <property type="entry name" value="Type_II_TA_system_RNase"/>
</dbReference>
<dbReference type="EC" id="3.1.-.-" evidence="8"/>
<evidence type="ECO:0000256" key="1">
    <source>
        <dbReference type="ARBA" id="ARBA00001946"/>
    </source>
</evidence>
<dbReference type="Gene3D" id="3.40.50.1010">
    <property type="entry name" value="5'-nuclease"/>
    <property type="match status" value="1"/>
</dbReference>
<evidence type="ECO:0000313" key="11">
    <source>
        <dbReference type="Proteomes" id="UP000542353"/>
    </source>
</evidence>
<keyword evidence="11" id="KW-1185">Reference proteome</keyword>
<dbReference type="InterPro" id="IPR002716">
    <property type="entry name" value="PIN_dom"/>
</dbReference>
<evidence type="ECO:0000256" key="5">
    <source>
        <dbReference type="ARBA" id="ARBA00022801"/>
    </source>
</evidence>
<protein>
    <recommendedName>
        <fullName evidence="8">Ribonuclease VapC</fullName>
        <shortName evidence="8">RNase VapC</shortName>
        <ecNumber evidence="8">3.1.-.-</ecNumber>
    </recommendedName>
    <alternativeName>
        <fullName evidence="8">Toxin VapC</fullName>
    </alternativeName>
</protein>
<feature type="domain" description="PIN" evidence="9">
    <location>
        <begin position="2"/>
        <end position="125"/>
    </location>
</feature>
<dbReference type="CDD" id="cd18731">
    <property type="entry name" value="PIN_NgFitB-like"/>
    <property type="match status" value="1"/>
</dbReference>
<comment type="cofactor">
    <cofactor evidence="1 8">
        <name>Mg(2+)</name>
        <dbReference type="ChEBI" id="CHEBI:18420"/>
    </cofactor>
</comment>
<dbReference type="AlphaFoldDB" id="A0A7W7Z7X2"/>
<dbReference type="GO" id="GO:0016787">
    <property type="term" value="F:hydrolase activity"/>
    <property type="evidence" value="ECO:0007669"/>
    <property type="project" value="UniProtKB-KW"/>
</dbReference>
<dbReference type="PANTHER" id="PTHR33653:SF1">
    <property type="entry name" value="RIBONUCLEASE VAPC2"/>
    <property type="match status" value="1"/>
</dbReference>
<reference evidence="10 11" key="1">
    <citation type="submission" date="2020-08" db="EMBL/GenBank/DDBJ databases">
        <title>Genomic Encyclopedia of Type Strains, Phase IV (KMG-IV): sequencing the most valuable type-strain genomes for metagenomic binning, comparative biology and taxonomic classification.</title>
        <authorList>
            <person name="Goeker M."/>
        </authorList>
    </citation>
    <scope>NUCLEOTIDE SEQUENCE [LARGE SCALE GENOMIC DNA]</scope>
    <source>
        <strain evidence="10 11">DSM 12706</strain>
    </source>
</reference>
<sequence length="141" mass="15828">MILLDTNVVSELWLPQPNPTVMRWLDAQALQSQYLCTPVVAELRFGIERLVDGSRKQRLGHAAERLFAGYRGRILSFDIAAAEQFARISVLREPKGRRLETMDAMIASVALANRMALVTRNTQDFLDIGLELIDPFTPTTG</sequence>
<keyword evidence="5 8" id="KW-0378">Hydrolase</keyword>
<evidence type="ECO:0000256" key="4">
    <source>
        <dbReference type="ARBA" id="ARBA00022723"/>
    </source>
</evidence>
<dbReference type="GO" id="GO:0090729">
    <property type="term" value="F:toxin activity"/>
    <property type="evidence" value="ECO:0007669"/>
    <property type="project" value="UniProtKB-KW"/>
</dbReference>
<dbReference type="PANTHER" id="PTHR33653">
    <property type="entry name" value="RIBONUCLEASE VAPC2"/>
    <property type="match status" value="1"/>
</dbReference>
<dbReference type="HAMAP" id="MF_00265">
    <property type="entry name" value="VapC_Nob1"/>
    <property type="match status" value="1"/>
</dbReference>
<keyword evidence="8" id="KW-0800">Toxin</keyword>
<feature type="binding site" evidence="8">
    <location>
        <position position="103"/>
    </location>
    <ligand>
        <name>Mg(2+)</name>
        <dbReference type="ChEBI" id="CHEBI:18420"/>
    </ligand>
</feature>
<gene>
    <name evidence="8" type="primary">vapC</name>
    <name evidence="10" type="ORF">HNR60_004440</name>
</gene>
<dbReference type="GO" id="GO:0004540">
    <property type="term" value="F:RNA nuclease activity"/>
    <property type="evidence" value="ECO:0007669"/>
    <property type="project" value="InterPro"/>
</dbReference>
<keyword evidence="4 8" id="KW-0479">Metal-binding</keyword>